<dbReference type="OrthoDB" id="5607838at2"/>
<feature type="chain" id="PRO_5015768521" description="TolC family protein" evidence="3">
    <location>
        <begin position="30"/>
        <end position="432"/>
    </location>
</feature>
<dbReference type="GO" id="GO:0015562">
    <property type="term" value="F:efflux transmembrane transporter activity"/>
    <property type="evidence" value="ECO:0007669"/>
    <property type="project" value="InterPro"/>
</dbReference>
<dbReference type="AlphaFoldDB" id="A0A2T5MG20"/>
<name>A0A2T5MG20_9GAMM</name>
<sequence length="432" mass="47991">MLSNTRRALARKMSPLGFVTLFVVGAVQAQIHEQSSADLASPALTLAQVQRLAINDQPQLAAQAAEVRAFDARAVSASQLPDPQLMAGVQDLPVNREDAYSLRRDDFTMIGVGITQEFPRAAKRELRGEKQRLMARGAEDQLQELQRRIQRESGLAYLDLYFPEQAQRLVSAMLIEAERSQKAAEIAYRAGKNEQADVLAADVSLSLLLDKQAEYQQMAGHAREDLMRWIGAAANRPVGSMMPMLAEPQPLANVLSTLPQHPALRMFERSRDVAQNEIAQAKQAYKPDWRMELGYGHRIDYADLVTLRVGIDLPVFTANRQDSDAAAARADAEQADARREDALRDFTAQASVAHHDWERVNERVKNFDDKVLPQARARVDAALISYSAGRGTLASLLDARRSLLDVQLQRLTLAVDALRNRLALDYFIGDAS</sequence>
<organism evidence="4 5">
    <name type="scientific">Stenotrophobium rhamnosiphilum</name>
    <dbReference type="NCBI Taxonomy" id="2029166"/>
    <lineage>
        <taxon>Bacteria</taxon>
        <taxon>Pseudomonadati</taxon>
        <taxon>Pseudomonadota</taxon>
        <taxon>Gammaproteobacteria</taxon>
        <taxon>Nevskiales</taxon>
        <taxon>Nevskiaceae</taxon>
        <taxon>Stenotrophobium</taxon>
    </lineage>
</organism>
<proteinExistence type="inferred from homology"/>
<evidence type="ECO:0000256" key="1">
    <source>
        <dbReference type="ARBA" id="ARBA00007613"/>
    </source>
</evidence>
<evidence type="ECO:0008006" key="6">
    <source>
        <dbReference type="Google" id="ProtNLM"/>
    </source>
</evidence>
<keyword evidence="2" id="KW-0175">Coiled coil</keyword>
<dbReference type="Proteomes" id="UP000244248">
    <property type="component" value="Unassembled WGS sequence"/>
</dbReference>
<dbReference type="PANTHER" id="PTHR30203">
    <property type="entry name" value="OUTER MEMBRANE CATION EFFLUX PROTEIN"/>
    <property type="match status" value="1"/>
</dbReference>
<evidence type="ECO:0000313" key="4">
    <source>
        <dbReference type="EMBL" id="PTU31534.1"/>
    </source>
</evidence>
<comment type="caution">
    <text evidence="4">The sequence shown here is derived from an EMBL/GenBank/DDBJ whole genome shotgun (WGS) entry which is preliminary data.</text>
</comment>
<feature type="coiled-coil region" evidence="2">
    <location>
        <begin position="128"/>
        <end position="155"/>
    </location>
</feature>
<dbReference type="RefSeq" id="WP_107940079.1">
    <property type="nucleotide sequence ID" value="NZ_QANS01000003.1"/>
</dbReference>
<dbReference type="EMBL" id="QANS01000003">
    <property type="protein sequence ID" value="PTU31534.1"/>
    <property type="molecule type" value="Genomic_DNA"/>
</dbReference>
<evidence type="ECO:0000313" key="5">
    <source>
        <dbReference type="Proteomes" id="UP000244248"/>
    </source>
</evidence>
<evidence type="ECO:0000256" key="2">
    <source>
        <dbReference type="SAM" id="Coils"/>
    </source>
</evidence>
<feature type="signal peptide" evidence="3">
    <location>
        <begin position="1"/>
        <end position="29"/>
    </location>
</feature>
<protein>
    <recommendedName>
        <fullName evidence="6">TolC family protein</fullName>
    </recommendedName>
</protein>
<keyword evidence="3" id="KW-0732">Signal</keyword>
<dbReference type="InterPro" id="IPR003423">
    <property type="entry name" value="OMP_efflux"/>
</dbReference>
<comment type="similarity">
    <text evidence="1">Belongs to the outer membrane factor (OMF) (TC 1.B.17) family.</text>
</comment>
<dbReference type="InterPro" id="IPR010131">
    <property type="entry name" value="MdtP/NodT-like"/>
</dbReference>
<dbReference type="Pfam" id="PF02321">
    <property type="entry name" value="OEP"/>
    <property type="match status" value="1"/>
</dbReference>
<keyword evidence="5" id="KW-1185">Reference proteome</keyword>
<accession>A0A2T5MG20</accession>
<dbReference type="Gene3D" id="1.20.1600.10">
    <property type="entry name" value="Outer membrane efflux proteins (OEP)"/>
    <property type="match status" value="1"/>
</dbReference>
<gene>
    <name evidence="4" type="ORF">CJD38_09390</name>
</gene>
<dbReference type="SUPFAM" id="SSF56954">
    <property type="entry name" value="Outer membrane efflux proteins (OEP)"/>
    <property type="match status" value="1"/>
</dbReference>
<reference evidence="4 5" key="1">
    <citation type="submission" date="2018-04" db="EMBL/GenBank/DDBJ databases">
        <title>Novel species isolated from glacier.</title>
        <authorList>
            <person name="Liu Q."/>
            <person name="Xin Y.-H."/>
        </authorList>
    </citation>
    <scope>NUCLEOTIDE SEQUENCE [LARGE SCALE GENOMIC DNA]</scope>
    <source>
        <strain evidence="4 5">GT1R17</strain>
    </source>
</reference>
<evidence type="ECO:0000256" key="3">
    <source>
        <dbReference type="SAM" id="SignalP"/>
    </source>
</evidence>